<accession>A0AA35XIA2</accession>
<feature type="compositionally biased region" description="Low complexity" evidence="5">
    <location>
        <begin position="514"/>
        <end position="545"/>
    </location>
</feature>
<dbReference type="GO" id="GO:0005525">
    <property type="term" value="F:GTP binding"/>
    <property type="evidence" value="ECO:0007669"/>
    <property type="project" value="UniProtKB-KW"/>
</dbReference>
<dbReference type="Gene3D" id="3.30.1330.20">
    <property type="entry name" value="Tubulin/FtsZ, C-terminal domain"/>
    <property type="match status" value="1"/>
</dbReference>
<keyword evidence="3" id="KW-0547">Nucleotide-binding</keyword>
<proteinExistence type="inferred from homology"/>
<dbReference type="GO" id="GO:0051301">
    <property type="term" value="P:cell division"/>
    <property type="evidence" value="ECO:0007669"/>
    <property type="project" value="UniProtKB-KW"/>
</dbReference>
<feature type="region of interest" description="Disordered" evidence="5">
    <location>
        <begin position="341"/>
        <end position="577"/>
    </location>
</feature>
<evidence type="ECO:0000259" key="7">
    <source>
        <dbReference type="SMART" id="SM00865"/>
    </source>
</evidence>
<keyword evidence="2" id="KW-0963">Cytoplasm</keyword>
<keyword evidence="8" id="KW-0132">Cell division</keyword>
<feature type="domain" description="Tubulin/FtsZ 2-layer sandwich" evidence="7">
    <location>
        <begin position="154"/>
        <end position="272"/>
    </location>
</feature>
<feature type="compositionally biased region" description="Basic and acidic residues" evidence="5">
    <location>
        <begin position="501"/>
        <end position="513"/>
    </location>
</feature>
<dbReference type="CDD" id="cd02201">
    <property type="entry name" value="FtsZ_type1"/>
    <property type="match status" value="1"/>
</dbReference>
<evidence type="ECO:0000256" key="2">
    <source>
        <dbReference type="ARBA" id="ARBA00022490"/>
    </source>
</evidence>
<dbReference type="PANTHER" id="PTHR30314">
    <property type="entry name" value="CELL DIVISION PROTEIN FTSZ-RELATED"/>
    <property type="match status" value="1"/>
</dbReference>
<dbReference type="Pfam" id="PF12327">
    <property type="entry name" value="FtsZ_C"/>
    <property type="match status" value="1"/>
</dbReference>
<feature type="compositionally biased region" description="Low complexity" evidence="5">
    <location>
        <begin position="308"/>
        <end position="318"/>
    </location>
</feature>
<dbReference type="InterPro" id="IPR003008">
    <property type="entry name" value="Tubulin_FtsZ_GTPase"/>
</dbReference>
<gene>
    <name evidence="8" type="ORF">GBAR_LOCUS29192</name>
</gene>
<dbReference type="InterPro" id="IPR024757">
    <property type="entry name" value="FtsZ_C"/>
</dbReference>
<evidence type="ECO:0000313" key="9">
    <source>
        <dbReference type="Proteomes" id="UP001174909"/>
    </source>
</evidence>
<evidence type="ECO:0000256" key="1">
    <source>
        <dbReference type="ARBA" id="ARBA00009690"/>
    </source>
</evidence>
<dbReference type="InterPro" id="IPR036525">
    <property type="entry name" value="Tubulin/FtsZ_GTPase_sf"/>
</dbReference>
<dbReference type="Proteomes" id="UP001174909">
    <property type="component" value="Unassembled WGS sequence"/>
</dbReference>
<dbReference type="InterPro" id="IPR020805">
    <property type="entry name" value="Cell_div_FtsZ_CS"/>
</dbReference>
<dbReference type="GO" id="GO:0032153">
    <property type="term" value="C:cell division site"/>
    <property type="evidence" value="ECO:0007669"/>
    <property type="project" value="TreeGrafter"/>
</dbReference>
<dbReference type="InterPro" id="IPR008280">
    <property type="entry name" value="Tub_FtsZ_C"/>
</dbReference>
<feature type="compositionally biased region" description="Low complexity" evidence="5">
    <location>
        <begin position="380"/>
        <end position="399"/>
    </location>
</feature>
<feature type="compositionally biased region" description="Basic and acidic residues" evidence="5">
    <location>
        <begin position="416"/>
        <end position="435"/>
    </location>
</feature>
<dbReference type="InterPro" id="IPR018316">
    <property type="entry name" value="Tubulin/FtsZ_2-layer-sand-dom"/>
</dbReference>
<protein>
    <submittedName>
        <fullName evidence="8">Cell division protein FtsZ</fullName>
    </submittedName>
</protein>
<comment type="similarity">
    <text evidence="1">Belongs to the FtsZ family.</text>
</comment>
<dbReference type="GO" id="GO:0005737">
    <property type="term" value="C:cytoplasm"/>
    <property type="evidence" value="ECO:0007669"/>
    <property type="project" value="TreeGrafter"/>
</dbReference>
<evidence type="ECO:0000259" key="6">
    <source>
        <dbReference type="SMART" id="SM00864"/>
    </source>
</evidence>
<feature type="region of interest" description="Disordered" evidence="5">
    <location>
        <begin position="282"/>
        <end position="323"/>
    </location>
</feature>
<organism evidence="8 9">
    <name type="scientific">Geodia barretti</name>
    <name type="common">Barrett's horny sponge</name>
    <dbReference type="NCBI Taxonomy" id="519541"/>
    <lineage>
        <taxon>Eukaryota</taxon>
        <taxon>Metazoa</taxon>
        <taxon>Porifera</taxon>
        <taxon>Demospongiae</taxon>
        <taxon>Heteroscleromorpha</taxon>
        <taxon>Tetractinellida</taxon>
        <taxon>Astrophorina</taxon>
        <taxon>Geodiidae</taxon>
        <taxon>Geodia</taxon>
    </lineage>
</organism>
<evidence type="ECO:0000256" key="5">
    <source>
        <dbReference type="SAM" id="MobiDB-lite"/>
    </source>
</evidence>
<evidence type="ECO:0000313" key="8">
    <source>
        <dbReference type="EMBL" id="CAI8053381.1"/>
    </source>
</evidence>
<keyword evidence="8" id="KW-0131">Cell cycle</keyword>
<dbReference type="SUPFAM" id="SSF55307">
    <property type="entry name" value="Tubulin C-terminal domain-like"/>
    <property type="match status" value="1"/>
</dbReference>
<dbReference type="SMART" id="SM00865">
    <property type="entry name" value="Tubulin_C"/>
    <property type="match status" value="1"/>
</dbReference>
<dbReference type="InterPro" id="IPR045061">
    <property type="entry name" value="FtsZ/CetZ"/>
</dbReference>
<dbReference type="SUPFAM" id="SSF52490">
    <property type="entry name" value="Tubulin nucleotide-binding domain-like"/>
    <property type="match status" value="1"/>
</dbReference>
<dbReference type="GO" id="GO:0003924">
    <property type="term" value="F:GTPase activity"/>
    <property type="evidence" value="ECO:0007669"/>
    <property type="project" value="InterPro"/>
</dbReference>
<dbReference type="InterPro" id="IPR037103">
    <property type="entry name" value="Tubulin/FtsZ-like_C"/>
</dbReference>
<dbReference type="AlphaFoldDB" id="A0AA35XIA2"/>
<dbReference type="InterPro" id="IPR000158">
    <property type="entry name" value="Cell_div_FtsZ"/>
</dbReference>
<dbReference type="EMBL" id="CASHTH010004086">
    <property type="protein sequence ID" value="CAI8053381.1"/>
    <property type="molecule type" value="Genomic_DNA"/>
</dbReference>
<feature type="compositionally biased region" description="Polar residues" evidence="5">
    <location>
        <begin position="553"/>
        <end position="564"/>
    </location>
</feature>
<dbReference type="FunFam" id="3.30.1330.20:FF:000011">
    <property type="entry name" value="Cell division protein FtsZ"/>
    <property type="match status" value="1"/>
</dbReference>
<comment type="caution">
    <text evidence="8">The sequence shown here is derived from an EMBL/GenBank/DDBJ whole genome shotgun (WGS) entry which is preliminary data.</text>
</comment>
<dbReference type="NCBIfam" id="TIGR00065">
    <property type="entry name" value="ftsZ"/>
    <property type="match status" value="1"/>
</dbReference>
<dbReference type="PRINTS" id="PR00423">
    <property type="entry name" value="CELLDVISFTSZ"/>
</dbReference>
<dbReference type="Gene3D" id="3.40.50.1440">
    <property type="entry name" value="Tubulin/FtsZ, GTPase domain"/>
    <property type="match status" value="1"/>
</dbReference>
<dbReference type="PROSITE" id="PS01135">
    <property type="entry name" value="FTSZ_2"/>
    <property type="match status" value="1"/>
</dbReference>
<name>A0AA35XIA2_GEOBA</name>
<feature type="domain" description="Tubulin/FtsZ GTPase" evidence="6">
    <location>
        <begin position="1"/>
        <end position="152"/>
    </location>
</feature>
<evidence type="ECO:0000256" key="4">
    <source>
        <dbReference type="ARBA" id="ARBA00023134"/>
    </source>
</evidence>
<evidence type="ECO:0000256" key="3">
    <source>
        <dbReference type="ARBA" id="ARBA00022741"/>
    </source>
</evidence>
<sequence length="577" mass="59643">MCEHRVRLGVNITQGLGAGARADIGKVAAEEALDDIQSYLEGNNMVFIAAGMGGGTGTGAAPVIARAAREHGILTVGVVTKPFHFEGSQRMRIAEHGIQELHQYVDTLIVIPNQNLFRVASEETTFADAFGMADDVLHAGVRGVTDLMVNPGLINLDFADVRTVMGTMGKAMMGTGEAEGENRATEAAEAAINNPLLDNASIEGARGVLINVTGGTDVTLHEVDAAASRICKQVDEEATIIFGTSLDQKMNGHMRVAVIATGIDSDELRAPVPESTDNIHVLGFSDRKGTSSGGGAVSSAEPEEEAVDSVVAPSSAATGTDENDIVIPVAEAVAESAAALGGGGAQSAPAVSATPRPATTSRAHAPASPKPRARQEHRAVAASASGGVAARATVASAEAKAQRPAARFGPPAAKAPEARRPEARAPEARTPERKVAPPIERPAPAPRHADANDAPSPDRPSLFERMTGTGRARRNGGEGDGHPATETRTLKSAEPKFGGPQKREPEARLRTDLPPRTTTAPTLGKDAPKMTASAPAPAPAAAKPPELFHDGHSQSARAPGSTNDPLDIPAFLRRQAN</sequence>
<dbReference type="SMART" id="SM00864">
    <property type="entry name" value="Tubulin"/>
    <property type="match status" value="1"/>
</dbReference>
<keyword evidence="4" id="KW-0342">GTP-binding</keyword>
<dbReference type="HAMAP" id="MF_00909">
    <property type="entry name" value="FtsZ"/>
    <property type="match status" value="1"/>
</dbReference>
<feature type="compositionally biased region" description="Basic and acidic residues" evidence="5">
    <location>
        <begin position="475"/>
        <end position="494"/>
    </location>
</feature>
<dbReference type="PANTHER" id="PTHR30314:SF3">
    <property type="entry name" value="MITOCHONDRIAL DIVISION PROTEIN FSZA"/>
    <property type="match status" value="1"/>
</dbReference>
<dbReference type="Pfam" id="PF00091">
    <property type="entry name" value="Tubulin"/>
    <property type="match status" value="1"/>
</dbReference>
<keyword evidence="9" id="KW-1185">Reference proteome</keyword>
<reference evidence="8" key="1">
    <citation type="submission" date="2023-03" db="EMBL/GenBank/DDBJ databases">
        <authorList>
            <person name="Steffen K."/>
            <person name="Cardenas P."/>
        </authorList>
    </citation>
    <scope>NUCLEOTIDE SEQUENCE</scope>
</reference>